<evidence type="ECO:0000313" key="2">
    <source>
        <dbReference type="EMBL" id="MFC5909805.1"/>
    </source>
</evidence>
<dbReference type="EMBL" id="JBHSQJ010000088">
    <property type="protein sequence ID" value="MFC5909805.1"/>
    <property type="molecule type" value="Genomic_DNA"/>
</dbReference>
<dbReference type="RefSeq" id="WP_380585923.1">
    <property type="nucleotide sequence ID" value="NZ_JBHSQJ010000088.1"/>
</dbReference>
<dbReference type="Proteomes" id="UP001596174">
    <property type="component" value="Unassembled WGS sequence"/>
</dbReference>
<evidence type="ECO:0000259" key="1">
    <source>
        <dbReference type="Pfam" id="PF17648"/>
    </source>
</evidence>
<dbReference type="Pfam" id="PF17648">
    <property type="entry name" value="Luciferase"/>
    <property type="match status" value="1"/>
</dbReference>
<comment type="caution">
    <text evidence="2">The sequence shown here is derived from an EMBL/GenBank/DDBJ whole genome shotgun (WGS) entry which is preliminary data.</text>
</comment>
<reference evidence="3" key="1">
    <citation type="journal article" date="2019" name="Int. J. Syst. Evol. Microbiol.">
        <title>The Global Catalogue of Microorganisms (GCM) 10K type strain sequencing project: providing services to taxonomists for standard genome sequencing and annotation.</title>
        <authorList>
            <consortium name="The Broad Institute Genomics Platform"/>
            <consortium name="The Broad Institute Genome Sequencing Center for Infectious Disease"/>
            <person name="Wu L."/>
            <person name="Ma J."/>
        </authorList>
    </citation>
    <scope>NUCLEOTIDE SEQUENCE [LARGE SCALE GENOMIC DNA]</scope>
    <source>
        <strain evidence="3">JCM 4816</strain>
    </source>
</reference>
<accession>A0ABW1G7B2</accession>
<protein>
    <submittedName>
        <fullName evidence="2">Luciferase family protein</fullName>
    </submittedName>
</protein>
<organism evidence="2 3">
    <name type="scientific">Streptacidiphilus monticola</name>
    <dbReference type="NCBI Taxonomy" id="2161674"/>
    <lineage>
        <taxon>Bacteria</taxon>
        <taxon>Bacillati</taxon>
        <taxon>Actinomycetota</taxon>
        <taxon>Actinomycetes</taxon>
        <taxon>Kitasatosporales</taxon>
        <taxon>Streptomycetaceae</taxon>
        <taxon>Streptacidiphilus</taxon>
    </lineage>
</organism>
<evidence type="ECO:0000313" key="3">
    <source>
        <dbReference type="Proteomes" id="UP001596174"/>
    </source>
</evidence>
<sequence>MTAARRAMEQLATWPDLVTAPSSCGTGSALRAGHRELVHMHGSREADVRLTADLIARLHDQLSHSTAVRLHDDSVWVTVHLDCDDDADLLVTLTSLSLQAHAPRHRLIPRPPRPQRLVPGCNLGRVDILR</sequence>
<name>A0ABW1G7B2_9ACTN</name>
<gene>
    <name evidence="2" type="ORF">ACFP3V_21645</name>
</gene>
<proteinExistence type="predicted"/>
<feature type="domain" description="Luciferase" evidence="1">
    <location>
        <begin position="34"/>
        <end position="97"/>
    </location>
</feature>
<keyword evidence="3" id="KW-1185">Reference proteome</keyword>
<dbReference type="InterPro" id="IPR040841">
    <property type="entry name" value="Luciferase_dom"/>
</dbReference>